<accession>A0AAU9WS21</accession>
<dbReference type="SUPFAM" id="SSF81321">
    <property type="entry name" value="Family A G protein-coupled receptor-like"/>
    <property type="match status" value="1"/>
</dbReference>
<name>A0AAU9WS21_9CNID</name>
<feature type="domain" description="G-protein coupled receptors family 1 profile" evidence="7">
    <location>
        <begin position="44"/>
        <end position="279"/>
    </location>
</feature>
<feature type="transmembrane region" description="Helical" evidence="6">
    <location>
        <begin position="104"/>
        <end position="125"/>
    </location>
</feature>
<feature type="non-terminal residue" evidence="8">
    <location>
        <position position="381"/>
    </location>
</feature>
<dbReference type="InterPro" id="IPR000276">
    <property type="entry name" value="GPCR_Rhodpsn"/>
</dbReference>
<evidence type="ECO:0000256" key="1">
    <source>
        <dbReference type="ARBA" id="ARBA00004651"/>
    </source>
</evidence>
<evidence type="ECO:0000313" key="9">
    <source>
        <dbReference type="Proteomes" id="UP001159428"/>
    </source>
</evidence>
<keyword evidence="9" id="KW-1185">Reference proteome</keyword>
<dbReference type="PRINTS" id="PR00237">
    <property type="entry name" value="GPCRRHODOPSN"/>
</dbReference>
<evidence type="ECO:0000313" key="8">
    <source>
        <dbReference type="EMBL" id="CAH3123648.1"/>
    </source>
</evidence>
<evidence type="ECO:0000256" key="2">
    <source>
        <dbReference type="ARBA" id="ARBA00022475"/>
    </source>
</evidence>
<proteinExistence type="predicted"/>
<dbReference type="PANTHER" id="PTHR22750">
    <property type="entry name" value="G-PROTEIN COUPLED RECEPTOR"/>
    <property type="match status" value="1"/>
</dbReference>
<dbReference type="PROSITE" id="PS50262">
    <property type="entry name" value="G_PROTEIN_RECEP_F1_2"/>
    <property type="match status" value="1"/>
</dbReference>
<dbReference type="GO" id="GO:0004930">
    <property type="term" value="F:G protein-coupled receptor activity"/>
    <property type="evidence" value="ECO:0007669"/>
    <property type="project" value="InterPro"/>
</dbReference>
<feature type="transmembrane region" description="Helical" evidence="6">
    <location>
        <begin position="227"/>
        <end position="250"/>
    </location>
</feature>
<evidence type="ECO:0000256" key="4">
    <source>
        <dbReference type="ARBA" id="ARBA00022989"/>
    </source>
</evidence>
<evidence type="ECO:0000256" key="5">
    <source>
        <dbReference type="ARBA" id="ARBA00023136"/>
    </source>
</evidence>
<feature type="transmembrane region" description="Helical" evidence="6">
    <location>
        <begin position="172"/>
        <end position="194"/>
    </location>
</feature>
<dbReference type="Proteomes" id="UP001159428">
    <property type="component" value="Unassembled WGS sequence"/>
</dbReference>
<evidence type="ECO:0000256" key="3">
    <source>
        <dbReference type="ARBA" id="ARBA00022692"/>
    </source>
</evidence>
<evidence type="ECO:0000256" key="6">
    <source>
        <dbReference type="SAM" id="Phobius"/>
    </source>
</evidence>
<sequence length="381" mass="43348">MQIFFCAEFKNAKKMTSAASVPLEVSYIITIIINSVSCPFTVLLNVLIIKAVLTSPRLRTNSNLLLACLAVTDALTGLFGQPSYVLWRIFLIFGFSSSETAKHFHANVMHILATASYLHLMLITFERLIAIKFTMQYSNVMTNNNLKIAVSAIWIIGFMNGIFTALRMNLALYYFGSLITISCVVLVAFAYVILYHETRRHRRKIKAQQLPQEEVERSTKENKALKTTVFVVGAVIVSLLPAGFCFIGLAKDLFVTCPINEPLWQTCVMLNSLVNPLIYCFRQKEMRKVVFRKRTQVIYPAMQKVNFETITKHMLEYSYRQVCTNDAGANCHVSMLNETRRVKKKIKTQQMPQEQVKQIVSDGKALKTTMFLVAIIFCLFP</sequence>
<keyword evidence="4 6" id="KW-1133">Transmembrane helix</keyword>
<gene>
    <name evidence="8" type="ORF">PMEA_00011576</name>
</gene>
<dbReference type="CDD" id="cd00637">
    <property type="entry name" value="7tm_classA_rhodopsin-like"/>
    <property type="match status" value="1"/>
</dbReference>
<comment type="subcellular location">
    <subcellularLocation>
        <location evidence="1">Cell membrane</location>
        <topology evidence="1">Multi-pass membrane protein</topology>
    </subcellularLocation>
</comment>
<keyword evidence="3 6" id="KW-0812">Transmembrane</keyword>
<dbReference type="Pfam" id="PF00001">
    <property type="entry name" value="7tm_1"/>
    <property type="match status" value="1"/>
</dbReference>
<dbReference type="EMBL" id="CALNXJ010000020">
    <property type="protein sequence ID" value="CAH3123648.1"/>
    <property type="molecule type" value="Genomic_DNA"/>
</dbReference>
<feature type="transmembrane region" description="Helical" evidence="6">
    <location>
        <begin position="146"/>
        <end position="166"/>
    </location>
</feature>
<organism evidence="8 9">
    <name type="scientific">Pocillopora meandrina</name>
    <dbReference type="NCBI Taxonomy" id="46732"/>
    <lineage>
        <taxon>Eukaryota</taxon>
        <taxon>Metazoa</taxon>
        <taxon>Cnidaria</taxon>
        <taxon>Anthozoa</taxon>
        <taxon>Hexacorallia</taxon>
        <taxon>Scleractinia</taxon>
        <taxon>Astrocoeniina</taxon>
        <taxon>Pocilloporidae</taxon>
        <taxon>Pocillopora</taxon>
    </lineage>
</organism>
<dbReference type="AlphaFoldDB" id="A0AAU9WS21"/>
<dbReference type="GO" id="GO:0005886">
    <property type="term" value="C:plasma membrane"/>
    <property type="evidence" value="ECO:0007669"/>
    <property type="project" value="UniProtKB-SubCell"/>
</dbReference>
<feature type="transmembrane region" description="Helical" evidence="6">
    <location>
        <begin position="25"/>
        <end position="52"/>
    </location>
</feature>
<comment type="caution">
    <text evidence="8">The sequence shown here is derived from an EMBL/GenBank/DDBJ whole genome shotgun (WGS) entry which is preliminary data.</text>
</comment>
<feature type="transmembrane region" description="Helical" evidence="6">
    <location>
        <begin position="64"/>
        <end position="84"/>
    </location>
</feature>
<keyword evidence="2" id="KW-1003">Cell membrane</keyword>
<evidence type="ECO:0000259" key="7">
    <source>
        <dbReference type="PROSITE" id="PS50262"/>
    </source>
</evidence>
<dbReference type="InterPro" id="IPR017452">
    <property type="entry name" value="GPCR_Rhodpsn_7TM"/>
</dbReference>
<dbReference type="Gene3D" id="1.20.1070.10">
    <property type="entry name" value="Rhodopsin 7-helix transmembrane proteins"/>
    <property type="match status" value="1"/>
</dbReference>
<dbReference type="SMART" id="SM01381">
    <property type="entry name" value="7TM_GPCR_Srsx"/>
    <property type="match status" value="1"/>
</dbReference>
<protein>
    <recommendedName>
        <fullName evidence="7">G-protein coupled receptors family 1 profile domain-containing protein</fullName>
    </recommendedName>
</protein>
<keyword evidence="5 6" id="KW-0472">Membrane</keyword>
<reference evidence="8 9" key="1">
    <citation type="submission" date="2022-05" db="EMBL/GenBank/DDBJ databases">
        <authorList>
            <consortium name="Genoscope - CEA"/>
            <person name="William W."/>
        </authorList>
    </citation>
    <scope>NUCLEOTIDE SEQUENCE [LARGE SCALE GENOMIC DNA]</scope>
</reference>